<dbReference type="InterPro" id="IPR036396">
    <property type="entry name" value="Cyt_P450_sf"/>
</dbReference>
<dbReference type="PRINTS" id="PR00463">
    <property type="entry name" value="EP450I"/>
</dbReference>
<protein>
    <submittedName>
        <fullName evidence="7">Cytochrome P450</fullName>
    </submittedName>
</protein>
<reference evidence="7 8" key="1">
    <citation type="submission" date="2024-04" db="EMBL/GenBank/DDBJ databases">
        <title>Phyllosticta paracitricarpa is synonymous to the EU quarantine fungus P. citricarpa based on phylogenomic analyses.</title>
        <authorList>
            <consortium name="Lawrence Berkeley National Laboratory"/>
            <person name="Van ingen-buijs V.A."/>
            <person name="Van westerhoven A.C."/>
            <person name="Haridas S."/>
            <person name="Skiadas P."/>
            <person name="Martin F."/>
            <person name="Groenewald J.Z."/>
            <person name="Crous P.W."/>
            <person name="Seidl M.F."/>
        </authorList>
    </citation>
    <scope>NUCLEOTIDE SEQUENCE [LARGE SCALE GENOMIC DNA]</scope>
    <source>
        <strain evidence="7 8">CPC 17464</strain>
    </source>
</reference>
<accession>A0ABR1LBC2</accession>
<dbReference type="Proteomes" id="UP001360953">
    <property type="component" value="Unassembled WGS sequence"/>
</dbReference>
<gene>
    <name evidence="7" type="ORF">J3D65DRAFT_685077</name>
</gene>
<dbReference type="EMBL" id="JBBPEH010000011">
    <property type="protein sequence ID" value="KAK7531933.1"/>
    <property type="molecule type" value="Genomic_DNA"/>
</dbReference>
<dbReference type="InterPro" id="IPR050364">
    <property type="entry name" value="Cytochrome_P450_fung"/>
</dbReference>
<evidence type="ECO:0000256" key="1">
    <source>
        <dbReference type="ARBA" id="ARBA00010617"/>
    </source>
</evidence>
<dbReference type="PRINTS" id="PR00385">
    <property type="entry name" value="P450"/>
</dbReference>
<comment type="caution">
    <text evidence="7">The sequence shown here is derived from an EMBL/GenBank/DDBJ whole genome shotgun (WGS) entry which is preliminary data.</text>
</comment>
<proteinExistence type="inferred from homology"/>
<organism evidence="7 8">
    <name type="scientific">Phyllosticta citribraziliensis</name>
    <dbReference type="NCBI Taxonomy" id="989973"/>
    <lineage>
        <taxon>Eukaryota</taxon>
        <taxon>Fungi</taxon>
        <taxon>Dikarya</taxon>
        <taxon>Ascomycota</taxon>
        <taxon>Pezizomycotina</taxon>
        <taxon>Dothideomycetes</taxon>
        <taxon>Dothideomycetes incertae sedis</taxon>
        <taxon>Botryosphaeriales</taxon>
        <taxon>Phyllostictaceae</taxon>
        <taxon>Phyllosticta</taxon>
    </lineage>
</organism>
<keyword evidence="6" id="KW-0472">Membrane</keyword>
<name>A0ABR1LBC2_9PEZI</name>
<evidence type="ECO:0000256" key="6">
    <source>
        <dbReference type="SAM" id="Phobius"/>
    </source>
</evidence>
<dbReference type="CDD" id="cd11065">
    <property type="entry name" value="CYP64-like"/>
    <property type="match status" value="1"/>
</dbReference>
<keyword evidence="6" id="KW-1133">Transmembrane helix</keyword>
<evidence type="ECO:0000256" key="2">
    <source>
        <dbReference type="ARBA" id="ARBA00022723"/>
    </source>
</evidence>
<feature type="transmembrane region" description="Helical" evidence="6">
    <location>
        <begin position="14"/>
        <end position="31"/>
    </location>
</feature>
<keyword evidence="3" id="KW-0560">Oxidoreductase</keyword>
<keyword evidence="2" id="KW-0479">Metal-binding</keyword>
<dbReference type="InterPro" id="IPR001128">
    <property type="entry name" value="Cyt_P450"/>
</dbReference>
<dbReference type="RefSeq" id="XP_066651603.1">
    <property type="nucleotide sequence ID" value="XM_066803799.1"/>
</dbReference>
<dbReference type="PANTHER" id="PTHR46300">
    <property type="entry name" value="P450, PUTATIVE (EUROFUNG)-RELATED-RELATED"/>
    <property type="match status" value="1"/>
</dbReference>
<dbReference type="PANTHER" id="PTHR46300:SF2">
    <property type="entry name" value="CYTOCHROME P450 MONOOXYGENASE ALNH-RELATED"/>
    <property type="match status" value="1"/>
</dbReference>
<dbReference type="InterPro" id="IPR002401">
    <property type="entry name" value="Cyt_P450_E_grp-I"/>
</dbReference>
<dbReference type="Pfam" id="PF00067">
    <property type="entry name" value="p450"/>
    <property type="match status" value="1"/>
</dbReference>
<keyword evidence="5" id="KW-0503">Monooxygenase</keyword>
<evidence type="ECO:0000313" key="8">
    <source>
        <dbReference type="Proteomes" id="UP001360953"/>
    </source>
</evidence>
<evidence type="ECO:0000313" key="7">
    <source>
        <dbReference type="EMBL" id="KAK7531933.1"/>
    </source>
</evidence>
<dbReference type="GeneID" id="92036705"/>
<evidence type="ECO:0000256" key="4">
    <source>
        <dbReference type="ARBA" id="ARBA00023004"/>
    </source>
</evidence>
<keyword evidence="6" id="KW-0812">Transmembrane</keyword>
<comment type="similarity">
    <text evidence="1">Belongs to the cytochrome P450 family.</text>
</comment>
<keyword evidence="8" id="KW-1185">Reference proteome</keyword>
<dbReference type="SUPFAM" id="SSF48264">
    <property type="entry name" value="Cytochrome P450"/>
    <property type="match status" value="1"/>
</dbReference>
<keyword evidence="4" id="KW-0408">Iron</keyword>
<evidence type="ECO:0000256" key="3">
    <source>
        <dbReference type="ARBA" id="ARBA00023002"/>
    </source>
</evidence>
<evidence type="ECO:0000256" key="5">
    <source>
        <dbReference type="ARBA" id="ARBA00023033"/>
    </source>
</evidence>
<dbReference type="Gene3D" id="1.10.630.10">
    <property type="entry name" value="Cytochrome P450"/>
    <property type="match status" value="1"/>
</dbReference>
<sequence>MDTVALSQGLASGLVWKLTVFVAFLSLVYKLSQLGRRDPRLPPGPPTLPVIGNLHQLSAKPFYKQLKKWSEQYGSVYSLKMGSDTTIVLNDRKAIHDLLDKKGAIYSDRQKEYVCGLVTHNHYFAFEDATSSWRSQRKIASHVLSPRTLDDKDGKFLIDWCRMSVLLLDLLKSPEDFYKHVKRTTCSVANVVVWGHRAATYGEFWGHNVYKALEMFSEAMEIGANPPVDQFPFLKWIPERFAGWKRRAIFSGREMNKTWVKARTLVEERRRESGTRPSIADGILDGTIDVGTEMTSNKLNHFLGSLVEGGADTTSTGMLTSLMQLSLHPEVQEKAREQLDKVCGSERLPTWSDFDQLPYINSIVKESVRWGPPVPFGIPHVVREDDWYEGMFIPKGSSIFVPVWALHHTEKNGYGDPESYNPDRWQNHTRLASELAGIAEFENRDEYSLSSLRANRLTCLLPSPHHYVYGAGRRICPGMHLAERTMWRMTAKILWAYELIPVDVDVTRFSEGFALSPLPYKVQFKPRSEAHAATIEKDAAVALKFLEKYQ</sequence>